<feature type="transmembrane region" description="Helical" evidence="7">
    <location>
        <begin position="440"/>
        <end position="461"/>
    </location>
</feature>
<feature type="transmembrane region" description="Helical" evidence="7">
    <location>
        <begin position="375"/>
        <end position="393"/>
    </location>
</feature>
<dbReference type="Proteomes" id="UP000178666">
    <property type="component" value="Chromosome"/>
</dbReference>
<feature type="transmembrane region" description="Helical" evidence="7">
    <location>
        <begin position="221"/>
        <end position="241"/>
    </location>
</feature>
<feature type="transmembrane region" description="Helical" evidence="7">
    <location>
        <begin position="473"/>
        <end position="491"/>
    </location>
</feature>
<evidence type="ECO:0000256" key="4">
    <source>
        <dbReference type="ARBA" id="ARBA00022989"/>
    </source>
</evidence>
<dbReference type="GO" id="GO:0022857">
    <property type="term" value="F:transmembrane transporter activity"/>
    <property type="evidence" value="ECO:0007669"/>
    <property type="project" value="InterPro"/>
</dbReference>
<evidence type="ECO:0000313" key="9">
    <source>
        <dbReference type="EMBL" id="AOZ46606.1"/>
    </source>
</evidence>
<feature type="transmembrane region" description="Helical" evidence="7">
    <location>
        <begin position="321"/>
        <end position="343"/>
    </location>
</feature>
<keyword evidence="3 7" id="KW-0812">Transmembrane</keyword>
<evidence type="ECO:0000256" key="2">
    <source>
        <dbReference type="ARBA" id="ARBA00022448"/>
    </source>
</evidence>
<feature type="transmembrane region" description="Helical" evidence="7">
    <location>
        <begin position="270"/>
        <end position="292"/>
    </location>
</feature>
<evidence type="ECO:0000313" key="10">
    <source>
        <dbReference type="Proteomes" id="UP000075221"/>
    </source>
</evidence>
<feature type="transmembrane region" description="Helical" evidence="7">
    <location>
        <begin position="67"/>
        <end position="98"/>
    </location>
</feature>
<dbReference type="Gene3D" id="1.20.1740.10">
    <property type="entry name" value="Amino acid/polyamine transporter I"/>
    <property type="match status" value="1"/>
</dbReference>
<keyword evidence="2" id="KW-0813">Transport</keyword>
<organism evidence="8 10">
    <name type="scientific">Acidipropionibacterium acidipropionici</name>
    <dbReference type="NCBI Taxonomy" id="1748"/>
    <lineage>
        <taxon>Bacteria</taxon>
        <taxon>Bacillati</taxon>
        <taxon>Actinomycetota</taxon>
        <taxon>Actinomycetes</taxon>
        <taxon>Propionibacteriales</taxon>
        <taxon>Propionibacteriaceae</taxon>
        <taxon>Acidipropionibacterium</taxon>
    </lineage>
</organism>
<dbReference type="PANTHER" id="PTHR45649:SF26">
    <property type="entry name" value="OS04G0435100 PROTEIN"/>
    <property type="match status" value="1"/>
</dbReference>
<feature type="transmembrane region" description="Helical" evidence="7">
    <location>
        <begin position="149"/>
        <end position="168"/>
    </location>
</feature>
<dbReference type="GO" id="GO:0016020">
    <property type="term" value="C:membrane"/>
    <property type="evidence" value="ECO:0007669"/>
    <property type="project" value="UniProtKB-SubCell"/>
</dbReference>
<dbReference type="EMBL" id="CP014352">
    <property type="protein sequence ID" value="AMS05123.1"/>
    <property type="molecule type" value="Genomic_DNA"/>
</dbReference>
<feature type="transmembrane region" description="Helical" evidence="7">
    <location>
        <begin position="175"/>
        <end position="201"/>
    </location>
</feature>
<feature type="region of interest" description="Disordered" evidence="6">
    <location>
        <begin position="517"/>
        <end position="550"/>
    </location>
</feature>
<reference evidence="9 11" key="1">
    <citation type="journal article" date="2016" name="Plant Dis.">
        <title>Improved production of propionic acid using genome shuffling.</title>
        <authorList>
            <person name="Luna-Flores C.H."/>
            <person name="Palfreyman R.W."/>
            <person name="Kromer J.O."/>
            <person name="Nielsen L.K."/>
            <person name="Marcellin E."/>
        </authorList>
    </citation>
    <scope>NUCLEOTIDE SEQUENCE [LARGE SCALE GENOMIC DNA]</scope>
    <source>
        <strain evidence="9 11">F3E8</strain>
    </source>
</reference>
<dbReference type="Pfam" id="PF13520">
    <property type="entry name" value="AA_permease_2"/>
    <property type="match status" value="1"/>
</dbReference>
<feature type="transmembrane region" description="Helical" evidence="7">
    <location>
        <begin position="32"/>
        <end position="55"/>
    </location>
</feature>
<sequence>MGSVKQAESSSDEDLLAELGYKQELRRGLSGFTNFATSFSIISILAGCITTYYLAMDAGGPMAINTGWLVVSLLVLCVALAMGEICSAYPTAGGLYWWASRLARTNKRHWAWGVGWFNFLGEVAVTASIDYGGALTWVAVYSMATGEEVGLPGIFGVFLVLLLCHALLNTFGVNLVNILSTVSAWWHLVGVAVIVVALWVAPVPHRSLGWVFGHFENATGFSGQGGLFGTPVYAVAIGLLMTQYTLTGYDASAHVAEETRDASRAAPKGIVSSVLISEIAGLILLVSITAAIQNYAGARAAASAGGLPPAQIFVDALGMKVGMGLTIICGIAQFFCGMASVTANSRMSFAFSRDRALPGSRIWAKVNPRTGTPTNSIWLCFALSLVLTIPALFSQTAFFAVTSVAVIGLYIAYATPILLRRLAGHEFKVGPWNLGRFSAPIGWIAVVWVALVVVLFMLPQYAPGTPGDSTFNYAPVAVGVVAVIAVVLWFAGGRSRFMSGDPRLAVGDRVEKEAAAWRDAEHAGGSEDPDKAGVGLPDSAVAPDVLGREG</sequence>
<dbReference type="EMBL" id="CP015970">
    <property type="protein sequence ID" value="AOZ46606.1"/>
    <property type="molecule type" value="Genomic_DNA"/>
</dbReference>
<keyword evidence="4 7" id="KW-1133">Transmembrane helix</keyword>
<evidence type="ECO:0000256" key="3">
    <source>
        <dbReference type="ARBA" id="ARBA00022692"/>
    </source>
</evidence>
<evidence type="ECO:0000256" key="6">
    <source>
        <dbReference type="SAM" id="MobiDB-lite"/>
    </source>
</evidence>
<dbReference type="PANTHER" id="PTHR45649">
    <property type="entry name" value="AMINO-ACID PERMEASE BAT1"/>
    <property type="match status" value="1"/>
</dbReference>
<evidence type="ECO:0000313" key="11">
    <source>
        <dbReference type="Proteomes" id="UP000178666"/>
    </source>
</evidence>
<dbReference type="PIRSF" id="PIRSF006060">
    <property type="entry name" value="AA_transporter"/>
    <property type="match status" value="1"/>
</dbReference>
<dbReference type="Proteomes" id="UP000075221">
    <property type="component" value="Chromosome"/>
</dbReference>
<feature type="transmembrane region" description="Helical" evidence="7">
    <location>
        <begin position="110"/>
        <end position="129"/>
    </location>
</feature>
<dbReference type="RefSeq" id="WP_062819334.1">
    <property type="nucleotide sequence ID" value="NZ_CP014352.1"/>
</dbReference>
<dbReference type="InterPro" id="IPR002293">
    <property type="entry name" value="AA/rel_permease1"/>
</dbReference>
<evidence type="ECO:0000256" key="1">
    <source>
        <dbReference type="ARBA" id="ARBA00004141"/>
    </source>
</evidence>
<dbReference type="AlphaFoldDB" id="A0AAC8YEA3"/>
<reference evidence="8 10" key="2">
    <citation type="submission" date="2016-02" db="EMBL/GenBank/DDBJ databases">
        <title>Complete Genome Sequence of Propionibacterium acidipropionici ATCC 55737.</title>
        <authorList>
            <person name="Luna Flores C.H."/>
            <person name="Nielsen L.K."/>
            <person name="Marcellin E."/>
        </authorList>
    </citation>
    <scope>NUCLEOTIDE SEQUENCE [LARGE SCALE GENOMIC DNA]</scope>
    <source>
        <strain evidence="8 10">ATCC 55737</strain>
    </source>
</reference>
<name>A0AAC8YEA3_9ACTN</name>
<gene>
    <name evidence="9" type="ORF">A8L58_07710</name>
    <name evidence="8" type="ORF">AXH35_06245</name>
</gene>
<comment type="subcellular location">
    <subcellularLocation>
        <location evidence="1">Membrane</location>
        <topology evidence="1">Multi-pass membrane protein</topology>
    </subcellularLocation>
</comment>
<evidence type="ECO:0000313" key="8">
    <source>
        <dbReference type="EMBL" id="AMS05123.1"/>
    </source>
</evidence>
<evidence type="ECO:0000256" key="7">
    <source>
        <dbReference type="SAM" id="Phobius"/>
    </source>
</evidence>
<keyword evidence="5 7" id="KW-0472">Membrane</keyword>
<keyword evidence="11" id="KW-1185">Reference proteome</keyword>
<feature type="transmembrane region" description="Helical" evidence="7">
    <location>
        <begin position="399"/>
        <end position="419"/>
    </location>
</feature>
<protein>
    <submittedName>
        <fullName evidence="8">Amino acid permease</fullName>
    </submittedName>
</protein>
<evidence type="ECO:0000256" key="5">
    <source>
        <dbReference type="ARBA" id="ARBA00023136"/>
    </source>
</evidence>
<feature type="compositionally biased region" description="Basic and acidic residues" evidence="6">
    <location>
        <begin position="517"/>
        <end position="531"/>
    </location>
</feature>
<proteinExistence type="predicted"/>
<accession>A0AAC8YEA3</accession>